<keyword evidence="3" id="KW-1185">Reference proteome</keyword>
<proteinExistence type="predicted"/>
<organism evidence="2 3">
    <name type="scientific">Limosilactobacillus fastidiosus</name>
    <dbReference type="NCBI Taxonomy" id="2759855"/>
    <lineage>
        <taxon>Bacteria</taxon>
        <taxon>Bacillati</taxon>
        <taxon>Bacillota</taxon>
        <taxon>Bacilli</taxon>
        <taxon>Lactobacillales</taxon>
        <taxon>Lactobacillaceae</taxon>
        <taxon>Limosilactobacillus</taxon>
    </lineage>
</organism>
<comment type="caution">
    <text evidence="2">The sequence shown here is derived from an EMBL/GenBank/DDBJ whole genome shotgun (WGS) entry which is preliminary data.</text>
</comment>
<dbReference type="Pfam" id="PF13712">
    <property type="entry name" value="Glyco_tranf_2_5"/>
    <property type="match status" value="1"/>
</dbReference>
<dbReference type="EMBL" id="JACIUZ010000042">
    <property type="protein sequence ID" value="MBB1063535.1"/>
    <property type="molecule type" value="Genomic_DNA"/>
</dbReference>
<reference evidence="2 3" key="1">
    <citation type="submission" date="2020-07" db="EMBL/GenBank/DDBJ databases">
        <title>Description of Limosilactobacillus balticus sp. nov., Limosilactobacillus agrestis sp. nov., Limosilactobacillus albertensis sp. nov., Limosilactobacillus rudii sp. nov., Limosilactobacillus fastidiosus sp. nov., five novel Limosilactobacillus species isolated from the vertebrate gastrointestinal tract, and proposal of 6 subspecies of Limosilactobacillus reuteri adapted to the gastrointestinal tract of specific vertebrate hosts.</title>
        <authorList>
            <person name="Li F."/>
            <person name="Cheng C."/>
            <person name="Zheng J."/>
            <person name="Quevedo R.M."/>
            <person name="Li J."/>
            <person name="Roos S."/>
            <person name="Gaenzle M.G."/>
            <person name="Walter J."/>
        </authorList>
    </citation>
    <scope>NUCLEOTIDE SEQUENCE [LARGE SCALE GENOMIC DNA]</scope>
    <source>
        <strain evidence="2 3">WF-MO7-1</strain>
    </source>
</reference>
<accession>A0ABR6E8L9</accession>
<evidence type="ECO:0000259" key="1">
    <source>
        <dbReference type="Pfam" id="PF13712"/>
    </source>
</evidence>
<dbReference type="Gene3D" id="3.90.550.10">
    <property type="entry name" value="Spore Coat Polysaccharide Biosynthesis Protein SpsA, Chain A"/>
    <property type="match status" value="1"/>
</dbReference>
<gene>
    <name evidence="2" type="ORF">H5R64_07160</name>
</gene>
<dbReference type="GO" id="GO:0016740">
    <property type="term" value="F:transferase activity"/>
    <property type="evidence" value="ECO:0007669"/>
    <property type="project" value="UniProtKB-KW"/>
</dbReference>
<dbReference type="SUPFAM" id="SSF53448">
    <property type="entry name" value="Nucleotide-diphospho-sugar transferases"/>
    <property type="match status" value="1"/>
</dbReference>
<dbReference type="Proteomes" id="UP000544052">
    <property type="component" value="Unassembled WGS sequence"/>
</dbReference>
<sequence length="285" mass="33320">MIFWDGEKVENKSFSLITIVNKEEVYREFKKKLSKQKNVNYELIKIENDNNQYSSAREAYNKAAKIASGDYLVFLHPDIRFLDTNALHDILINVNRLSDYGLIGIAGSPNNEDEDNRDYIVTTLVQNTKKENIGEAIKQPTKVQTVDECFFVVKRSFWEKHPFSDIVGWHFYAVEQSLIALNDGLTNYVVPARVWHISPGASENIQYIKIGKEIVKRYGRNFTYINTTVEQWYTHGLKKELMPWVNFIAHKVQMKVKKHPNIYSLGRKIKRMVDYKNQNMSEKND</sequence>
<protein>
    <submittedName>
        <fullName evidence="2">Family 2 glycosyl transferase</fullName>
    </submittedName>
</protein>
<name>A0ABR6E8L9_9LACO</name>
<evidence type="ECO:0000313" key="2">
    <source>
        <dbReference type="EMBL" id="MBB1063535.1"/>
    </source>
</evidence>
<dbReference type="InterPro" id="IPR029044">
    <property type="entry name" value="Nucleotide-diphossugar_trans"/>
</dbReference>
<feature type="domain" description="Streptomycin biosynthesis protein StrF" evidence="1">
    <location>
        <begin position="16"/>
        <end position="197"/>
    </location>
</feature>
<keyword evidence="2" id="KW-0808">Transferase</keyword>
<dbReference type="InterPro" id="IPR059123">
    <property type="entry name" value="StrF_dom"/>
</dbReference>
<evidence type="ECO:0000313" key="3">
    <source>
        <dbReference type="Proteomes" id="UP000544052"/>
    </source>
</evidence>